<dbReference type="InterPro" id="IPR050833">
    <property type="entry name" value="Poly_Biosynth_Transport"/>
</dbReference>
<organism evidence="7 8">
    <name type="scientific">Methylococcus capsulatus (strain ATCC 33009 / NCIMB 11132 / Bath)</name>
    <dbReference type="NCBI Taxonomy" id="243233"/>
    <lineage>
        <taxon>Bacteria</taxon>
        <taxon>Pseudomonadati</taxon>
        <taxon>Pseudomonadota</taxon>
        <taxon>Gammaproteobacteria</taxon>
        <taxon>Methylococcales</taxon>
        <taxon>Methylococcaceae</taxon>
        <taxon>Methylococcus</taxon>
    </lineage>
</organism>
<dbReference type="KEGG" id="mca:MCA1156"/>
<keyword evidence="2" id="KW-1003">Cell membrane</keyword>
<feature type="transmembrane region" description="Helical" evidence="6">
    <location>
        <begin position="228"/>
        <end position="248"/>
    </location>
</feature>
<evidence type="ECO:0000313" key="8">
    <source>
        <dbReference type="Proteomes" id="UP000006821"/>
    </source>
</evidence>
<keyword evidence="4 6" id="KW-1133">Transmembrane helix</keyword>
<evidence type="ECO:0000256" key="6">
    <source>
        <dbReference type="SAM" id="Phobius"/>
    </source>
</evidence>
<comment type="subcellular location">
    <subcellularLocation>
        <location evidence="1">Cell membrane</location>
        <topology evidence="1">Multi-pass membrane protein</topology>
    </subcellularLocation>
</comment>
<feature type="transmembrane region" description="Helical" evidence="6">
    <location>
        <begin position="21"/>
        <end position="45"/>
    </location>
</feature>
<proteinExistence type="predicted"/>
<accession>Q609S2</accession>
<feature type="transmembrane region" description="Helical" evidence="6">
    <location>
        <begin position="91"/>
        <end position="118"/>
    </location>
</feature>
<gene>
    <name evidence="7" type="ordered locus">MCA1156</name>
</gene>
<evidence type="ECO:0000256" key="2">
    <source>
        <dbReference type="ARBA" id="ARBA00022475"/>
    </source>
</evidence>
<dbReference type="AlphaFoldDB" id="Q609S2"/>
<keyword evidence="3 6" id="KW-0812">Transmembrane</keyword>
<dbReference type="HOGENOM" id="CLU_540589_0_0_6"/>
<dbReference type="GO" id="GO:0005886">
    <property type="term" value="C:plasma membrane"/>
    <property type="evidence" value="ECO:0007669"/>
    <property type="project" value="UniProtKB-SubCell"/>
</dbReference>
<feature type="transmembrane region" description="Helical" evidence="6">
    <location>
        <begin position="192"/>
        <end position="216"/>
    </location>
</feature>
<feature type="transmembrane region" description="Helical" evidence="6">
    <location>
        <begin position="345"/>
        <end position="369"/>
    </location>
</feature>
<dbReference type="PANTHER" id="PTHR30250">
    <property type="entry name" value="PST FAMILY PREDICTED COLANIC ACID TRANSPORTER"/>
    <property type="match status" value="1"/>
</dbReference>
<name>Q609S2_METCA</name>
<feature type="transmembrane region" description="Helical" evidence="6">
    <location>
        <begin position="402"/>
        <end position="421"/>
    </location>
</feature>
<evidence type="ECO:0000256" key="5">
    <source>
        <dbReference type="ARBA" id="ARBA00023136"/>
    </source>
</evidence>
<dbReference type="EMBL" id="AE017282">
    <property type="protein sequence ID" value="AAU92795.1"/>
    <property type="molecule type" value="Genomic_DNA"/>
</dbReference>
<evidence type="ECO:0000256" key="4">
    <source>
        <dbReference type="ARBA" id="ARBA00022989"/>
    </source>
</evidence>
<sequence>MLRLDLNKDLMNPLVHIFSPSGIVVIEAILLAFINLATYSILLRVCDMQTIGLWALVNSLLGFSRAADFWSRGLSSFVADALGRGDERAAASFVSTAALSGAVGNLALAGLGTTTVYLLSESIAGTGHAAVLRDVLPIMAATFWLTSLVGIYQLAFFGFGRPGLKVIQSIGGAILFLLAATLLAPAHALAGILLAQALQAGGMLVFAVVAFHGFIAPKGAVLWRRERFTHLAMFSSKSIVVGVFQLAIDPMIRLLASHFGGLSSVAVVELASRLIMIVRGVIISLGQILVPAFARLSAEGTVNAAALYRDASRLFLLASIPAFSLMLSAAPAMEPILFGRPESRFVPFIWILSAAWFANTLASSAYFLLHGRRQLRPLFWSHLIMTAGAFAAGNLGGLLAGIHGALIGVAAAFVASAVYLIRKATHIIRQPSGYWTVILADRKALLPLAAASLAVAAINVGGIQSDDTGIRLAGYTLAVAMTLGACLISVPVRDILTLAGRIKS</sequence>
<dbReference type="STRING" id="243233.MCA1156"/>
<reference evidence="7 8" key="1">
    <citation type="journal article" date="2004" name="PLoS Biol.">
        <title>Genomic insights into methanotrophy: the complete genome sequence of Methylococcus capsulatus (Bath).</title>
        <authorList>
            <person name="Ward N.L."/>
            <person name="Larsen O."/>
            <person name="Sakwa J."/>
            <person name="Bruseth L."/>
            <person name="Khouri H.M."/>
            <person name="Durkin A.S."/>
            <person name="Dimitrov G."/>
            <person name="Jiang L."/>
            <person name="Scanlan D."/>
            <person name="Kang K.H."/>
            <person name="Lewis M.R."/>
            <person name="Nelson K.E."/>
            <person name="Methe B.A."/>
            <person name="Wu M."/>
            <person name="Heidelberg J.F."/>
            <person name="Paulsen I.T."/>
            <person name="Fouts D.E."/>
            <person name="Ravel J."/>
            <person name="Tettelin H."/>
            <person name="Ren Q."/>
            <person name="Read T.D."/>
            <person name="DeBoy R.T."/>
            <person name="Seshadri R."/>
            <person name="Salzberg S.L."/>
            <person name="Jensen H.B."/>
            <person name="Birkeland N.K."/>
            <person name="Nelson W.C."/>
            <person name="Dodson R.J."/>
            <person name="Grindhaug S.H."/>
            <person name="Holt I.E."/>
            <person name="Eidhammer I."/>
            <person name="Jonasen I."/>
            <person name="Vanaken S."/>
            <person name="Utterback T.R."/>
            <person name="Feldblyum T.V."/>
            <person name="Fraser C.M."/>
            <person name="Lillehaug J.R."/>
            <person name="Eisen J.A."/>
        </authorList>
    </citation>
    <scope>NUCLEOTIDE SEQUENCE [LARGE SCALE GENOMIC DNA]</scope>
    <source>
        <strain evidence="8">ATCC 33009 / NCIMB 11132 / Bath</strain>
    </source>
</reference>
<feature type="transmembrane region" description="Helical" evidence="6">
    <location>
        <begin position="138"/>
        <end position="159"/>
    </location>
</feature>
<evidence type="ECO:0000256" key="1">
    <source>
        <dbReference type="ARBA" id="ARBA00004651"/>
    </source>
</evidence>
<feature type="transmembrane region" description="Helical" evidence="6">
    <location>
        <begin position="378"/>
        <end position="396"/>
    </location>
</feature>
<feature type="transmembrane region" description="Helical" evidence="6">
    <location>
        <begin position="314"/>
        <end position="333"/>
    </location>
</feature>
<dbReference type="eggNOG" id="COG2244">
    <property type="taxonomic scope" value="Bacteria"/>
</dbReference>
<feature type="transmembrane region" description="Helical" evidence="6">
    <location>
        <begin position="274"/>
        <end position="294"/>
    </location>
</feature>
<evidence type="ECO:0000256" key="3">
    <source>
        <dbReference type="ARBA" id="ARBA00022692"/>
    </source>
</evidence>
<keyword evidence="5 6" id="KW-0472">Membrane</keyword>
<feature type="transmembrane region" description="Helical" evidence="6">
    <location>
        <begin position="475"/>
        <end position="496"/>
    </location>
</feature>
<feature type="transmembrane region" description="Helical" evidence="6">
    <location>
        <begin position="444"/>
        <end position="463"/>
    </location>
</feature>
<feature type="transmembrane region" description="Helical" evidence="6">
    <location>
        <begin position="166"/>
        <end position="186"/>
    </location>
</feature>
<dbReference type="Proteomes" id="UP000006821">
    <property type="component" value="Chromosome"/>
</dbReference>
<protein>
    <submittedName>
        <fullName evidence="7">Putative membrane protein</fullName>
    </submittedName>
</protein>
<dbReference type="PANTHER" id="PTHR30250:SF26">
    <property type="entry name" value="PSMA PROTEIN"/>
    <property type="match status" value="1"/>
</dbReference>
<evidence type="ECO:0000313" key="7">
    <source>
        <dbReference type="EMBL" id="AAU92795.1"/>
    </source>
</evidence>